<proteinExistence type="predicted"/>
<dbReference type="CDD" id="cd03808">
    <property type="entry name" value="GT4_CapM-like"/>
    <property type="match status" value="1"/>
</dbReference>
<dbReference type="STRING" id="502682.BMF35_a1051"/>
<dbReference type="Gene3D" id="3.40.50.2000">
    <property type="entry name" value="Glycogen Phosphorylase B"/>
    <property type="match status" value="2"/>
</dbReference>
<dbReference type="EMBL" id="LBHC01000002">
    <property type="protein sequence ID" value="KLE31845.1"/>
    <property type="molecule type" value="Genomic_DNA"/>
</dbReference>
<dbReference type="Pfam" id="PF13579">
    <property type="entry name" value="Glyco_trans_4_4"/>
    <property type="match status" value="1"/>
</dbReference>
<protein>
    <submittedName>
        <fullName evidence="1">Uncharacterized protein</fullName>
    </submittedName>
</protein>
<dbReference type="PANTHER" id="PTHR12526:SF638">
    <property type="entry name" value="SPORE COAT PROTEIN SA"/>
    <property type="match status" value="1"/>
</dbReference>
<dbReference type="PATRIC" id="fig|502682.8.peg.2088"/>
<name>A0A0G9MMC9_9SPHN</name>
<accession>A0A0G9MMC9</accession>
<dbReference type="RefSeq" id="WP_047007195.1">
    <property type="nucleotide sequence ID" value="NZ_CP018097.1"/>
</dbReference>
<organism evidence="1 2">
    <name type="scientific">Aurantiacibacter gangjinensis</name>
    <dbReference type="NCBI Taxonomy" id="502682"/>
    <lineage>
        <taxon>Bacteria</taxon>
        <taxon>Pseudomonadati</taxon>
        <taxon>Pseudomonadota</taxon>
        <taxon>Alphaproteobacteria</taxon>
        <taxon>Sphingomonadales</taxon>
        <taxon>Erythrobacteraceae</taxon>
        <taxon>Aurantiacibacter</taxon>
    </lineage>
</organism>
<dbReference type="SUPFAM" id="SSF53756">
    <property type="entry name" value="UDP-Glycosyltransferase/glycogen phosphorylase"/>
    <property type="match status" value="1"/>
</dbReference>
<dbReference type="Pfam" id="PF00534">
    <property type="entry name" value="Glycos_transf_1"/>
    <property type="match status" value="1"/>
</dbReference>
<evidence type="ECO:0000313" key="1">
    <source>
        <dbReference type="EMBL" id="KLE31845.1"/>
    </source>
</evidence>
<dbReference type="InterPro" id="IPR028098">
    <property type="entry name" value="Glyco_trans_4-like_N"/>
</dbReference>
<dbReference type="AlphaFoldDB" id="A0A0G9MMC9"/>
<reference evidence="1 2" key="1">
    <citation type="submission" date="2015-04" db="EMBL/GenBank/DDBJ databases">
        <title>The draft genome sequence of Erythrobacr gangjinensis K7-2.</title>
        <authorList>
            <person name="Zhuang L."/>
            <person name="Liu Y."/>
            <person name="Shao Z."/>
        </authorList>
    </citation>
    <scope>NUCLEOTIDE SEQUENCE [LARGE SCALE GENOMIC DNA]</scope>
    <source>
        <strain evidence="1 2">K7-2</strain>
    </source>
</reference>
<keyword evidence="2" id="KW-1185">Reference proteome</keyword>
<dbReference type="GO" id="GO:0016757">
    <property type="term" value="F:glycosyltransferase activity"/>
    <property type="evidence" value="ECO:0007669"/>
    <property type="project" value="InterPro"/>
</dbReference>
<evidence type="ECO:0000313" key="2">
    <source>
        <dbReference type="Proteomes" id="UP000053070"/>
    </source>
</evidence>
<sequence>MGKSGLHIVVTVNAAWNIWNFRRDLMAALIADGHRVTILAPSDEHVAKLQEIGCEFRPLEMDRKGFNPLAEIALFRRFHSAFGELKPDVVLGYTIKNNIFGSLAARLRGIPFIPNVTGLGTAFLSSPMVARIARTLYRAAFAKADTVFFQNEDDAAMFVEQGMVRREQVQVLPGSGINLDEFAPAPSPRADDLPVVLMIARLLRDKGVMEFVEAAPIVRERHPNAILRLVGAAGSDNRTSLSLEDIHALEASHGVHYAGPTDDVRGAIAEATMVVLPSYREGAPRTLIEAAAMARPLVATDVPGCRAVVDDGGTGFLCDVRNSASLADAIIRMLDLPASEREAIGAAGRAKMEREYSVAIIAAHYREAIARATGKSAHA</sequence>
<dbReference type="InterPro" id="IPR001296">
    <property type="entry name" value="Glyco_trans_1"/>
</dbReference>
<dbReference type="KEGG" id="egn:BMF35_a1051"/>
<dbReference type="PANTHER" id="PTHR12526">
    <property type="entry name" value="GLYCOSYLTRANSFERASE"/>
    <property type="match status" value="1"/>
</dbReference>
<comment type="caution">
    <text evidence="1">The sequence shown here is derived from an EMBL/GenBank/DDBJ whole genome shotgun (WGS) entry which is preliminary data.</text>
</comment>
<gene>
    <name evidence="1" type="ORF">AAW01_10220</name>
</gene>
<dbReference type="Proteomes" id="UP000053070">
    <property type="component" value="Unassembled WGS sequence"/>
</dbReference>
<dbReference type="OrthoDB" id="9790710at2"/>